<organism evidence="2 3">
    <name type="scientific">Ostreococcus tauri</name>
    <name type="common">Marine green alga</name>
    <dbReference type="NCBI Taxonomy" id="70448"/>
    <lineage>
        <taxon>Eukaryota</taxon>
        <taxon>Viridiplantae</taxon>
        <taxon>Chlorophyta</taxon>
        <taxon>Mamiellophyceae</taxon>
        <taxon>Mamiellales</taxon>
        <taxon>Bathycoccaceae</taxon>
        <taxon>Ostreococcus</taxon>
    </lineage>
</organism>
<dbReference type="Proteomes" id="UP000009170">
    <property type="component" value="Unassembled WGS sequence"/>
</dbReference>
<dbReference type="AlphaFoldDB" id="Q00RT0"/>
<dbReference type="SUPFAM" id="SSF69572">
    <property type="entry name" value="Activating enzymes of the ubiquitin-like proteins"/>
    <property type="match status" value="1"/>
</dbReference>
<dbReference type="KEGG" id="ota:OT_ostta20g00890"/>
<proteinExistence type="predicted"/>
<dbReference type="GeneID" id="34946595"/>
<dbReference type="EMBL" id="CAID01000020">
    <property type="protein sequence ID" value="CAL56736.1"/>
    <property type="molecule type" value="Genomic_DNA"/>
</dbReference>
<dbReference type="GO" id="GO:0008641">
    <property type="term" value="F:ubiquitin-like modifier activating enzyme activity"/>
    <property type="evidence" value="ECO:0007669"/>
    <property type="project" value="InterPro"/>
</dbReference>
<dbReference type="FunCoup" id="Q00RT0">
    <property type="interactions" value="1901"/>
</dbReference>
<feature type="region of interest" description="Disordered" evidence="1">
    <location>
        <begin position="63"/>
        <end position="85"/>
    </location>
</feature>
<dbReference type="RefSeq" id="XP_022838110.1">
    <property type="nucleotide sequence ID" value="XM_022985598.1"/>
</dbReference>
<protein>
    <submittedName>
        <fullName evidence="2">Molybdenum cofactor biosynthesis, MoeB</fullName>
    </submittedName>
</protein>
<feature type="compositionally biased region" description="Basic and acidic residues" evidence="1">
    <location>
        <begin position="1"/>
        <end position="23"/>
    </location>
</feature>
<keyword evidence="3" id="KW-1185">Reference proteome</keyword>
<name>Q00RT0_OSTTA</name>
<gene>
    <name evidence="2" type="ORF">OT_ostta20g00890</name>
</gene>
<feature type="region of interest" description="Disordered" evidence="1">
    <location>
        <begin position="1"/>
        <end position="24"/>
    </location>
</feature>
<evidence type="ECO:0000256" key="1">
    <source>
        <dbReference type="SAM" id="MobiDB-lite"/>
    </source>
</evidence>
<dbReference type="Gene3D" id="3.40.50.720">
    <property type="entry name" value="NAD(P)-binding Rossmann-like Domain"/>
    <property type="match status" value="1"/>
</dbReference>
<comment type="caution">
    <text evidence="2">The sequence shown here is derived from an EMBL/GenBank/DDBJ whole genome shotgun (WGS) entry which is preliminary data.</text>
</comment>
<dbReference type="OrthoDB" id="1708823at2759"/>
<dbReference type="InParanoid" id="Q00RT0"/>
<sequence>MDASVDRGGDRWASHSRARDARTRAMTLTEAEQEVYDRQIRVWGLETQRTIGASRILVSFTCTEEDDDDDRGEKNASSTRASRGVAAETAKNVTLAGVGALTIRNDDRDDDASAYARTVGRDGNFLNVERADEYRAMGREPKDVTLASNMAQTLSEMNAFGKITAEDGGARGKKLYEEDADYFSKFDVVVACGYTFAEAEAINDLCRTSNCGFFGAFTGASARYFFADLGDAFEYVAGSGESVAAGVARYSRMSEALGARAGANDWTKLKKRASKIPLALRVVREFERRHSNRRATANDWDALDALRRELAGAFGASSEDIVDEASIRALLRPENDFPAMNAVVGGILGQEVLKRASRRGAPSVNAFFFDLASGQGFVHDFTP</sequence>
<accession>Q00RT0</accession>
<reference evidence="3" key="1">
    <citation type="journal article" date="2006" name="Proc. Natl. Acad. Sci. U.S.A.">
        <title>Genome analysis of the smallest free-living eukaryote Ostreococcus tauri unveils many unique features.</title>
        <authorList>
            <person name="Derelle E."/>
            <person name="Ferraz C."/>
            <person name="Rombauts S."/>
            <person name="Rouze P."/>
            <person name="Worden A.Z."/>
            <person name="Robbens S."/>
            <person name="Partensky F."/>
            <person name="Degroeve S."/>
            <person name="Echeynie S."/>
            <person name="Cooke R."/>
            <person name="Saeys Y."/>
            <person name="Wuyts J."/>
            <person name="Jabbari K."/>
            <person name="Bowler C."/>
            <person name="Panaud O."/>
            <person name="Piegu B."/>
            <person name="Ball S.G."/>
            <person name="Ral J.-P."/>
            <person name="Bouget F.-Y."/>
            <person name="Piganeau G."/>
            <person name="De Baets B."/>
            <person name="Picard A."/>
            <person name="Delseny M."/>
            <person name="Demaille J."/>
            <person name="Van de Peer Y."/>
            <person name="Moreau H."/>
        </authorList>
    </citation>
    <scope>NUCLEOTIDE SEQUENCE [LARGE SCALE GENOMIC DNA]</scope>
    <source>
        <strain evidence="3">OTTH 0595 / CCAP 157/2 / RCC745</strain>
    </source>
</reference>
<dbReference type="InterPro" id="IPR035985">
    <property type="entry name" value="Ubiquitin-activating_enz"/>
</dbReference>
<evidence type="ECO:0000313" key="2">
    <source>
        <dbReference type="EMBL" id="CAL56736.1"/>
    </source>
</evidence>
<reference evidence="2 3" key="2">
    <citation type="journal article" date="2014" name="BMC Genomics">
        <title>An improved genome of the model marine alga Ostreococcus tauri unfolds by assessing Illumina de novo assemblies.</title>
        <authorList>
            <person name="Blanc-Mathieu R."/>
            <person name="Verhelst B."/>
            <person name="Derelle E."/>
            <person name="Rombauts S."/>
            <person name="Bouget F.Y."/>
            <person name="Carre I."/>
            <person name="Chateau A."/>
            <person name="Eyre-Walker A."/>
            <person name="Grimsley N."/>
            <person name="Moreau H."/>
            <person name="Piegu B."/>
            <person name="Rivals E."/>
            <person name="Schackwitz W."/>
            <person name="Van de Peer Y."/>
            <person name="Piganeau G."/>
        </authorList>
    </citation>
    <scope>NUCLEOTIDE SEQUENCE [LARGE SCALE GENOMIC DNA]</scope>
    <source>
        <strain evidence="3">OTTH 0595 / CCAP 157/2 / RCC745</strain>
    </source>
</reference>
<dbReference type="OMA" id="EFFGQFD"/>
<dbReference type="STRING" id="70448.Q00RT0"/>
<evidence type="ECO:0000313" key="3">
    <source>
        <dbReference type="Proteomes" id="UP000009170"/>
    </source>
</evidence>